<dbReference type="InterPro" id="IPR021074">
    <property type="entry name" value="Formate_DH_dsu"/>
</dbReference>
<protein>
    <recommendedName>
        <fullName evidence="3">NAD-dependent formate dehydrogenase delta subunit</fullName>
    </recommendedName>
</protein>
<reference evidence="1 2" key="1">
    <citation type="journal article" date="2013" name="ISME J.">
        <title>A metabolic model for members of the genus Tetrasphaera involved in enhanced biological phosphorus removal.</title>
        <authorList>
            <person name="Kristiansen R."/>
            <person name="Nguyen H.T.T."/>
            <person name="Saunders A.M."/>
            <person name="Nielsen J.L."/>
            <person name="Wimmer R."/>
            <person name="Le V.Q."/>
            <person name="McIlroy S.J."/>
            <person name="Petrovski S."/>
            <person name="Seviour R.J."/>
            <person name="Calteau A."/>
            <person name="Nielsen K.L."/>
            <person name="Nielsen P.H."/>
        </authorList>
    </citation>
    <scope>NUCLEOTIDE SEQUENCE [LARGE SCALE GENOMIC DNA]</scope>
    <source>
        <strain evidence="1 2">Ben 74</strain>
    </source>
</reference>
<name>A0A077MCA8_9MICO</name>
<evidence type="ECO:0000313" key="2">
    <source>
        <dbReference type="Proteomes" id="UP000035720"/>
    </source>
</evidence>
<dbReference type="RefSeq" id="WP_084733555.1">
    <property type="nucleotide sequence ID" value="NZ_HF571038.1"/>
</dbReference>
<accession>A0A077MCA8</accession>
<evidence type="ECO:0008006" key="3">
    <source>
        <dbReference type="Google" id="ProtNLM"/>
    </source>
</evidence>
<dbReference type="EMBL" id="CAJC01000068">
    <property type="protein sequence ID" value="CCI52338.1"/>
    <property type="molecule type" value="Genomic_DNA"/>
</dbReference>
<evidence type="ECO:0000313" key="1">
    <source>
        <dbReference type="EMBL" id="CCI52338.1"/>
    </source>
</evidence>
<sequence>MTSGHAPHETPEMRMGHDLVRAFQHLPRERAAEEIATHIAKFWEPRMRHALMTQIRRGNTDLHPLLVRSAEHFVDGDIDRAEVAEPSGG</sequence>
<dbReference type="OrthoDB" id="7409377at2"/>
<dbReference type="STRING" id="1193518.BN13_160020"/>
<proteinExistence type="predicted"/>
<comment type="caution">
    <text evidence="1">The sequence shown here is derived from an EMBL/GenBank/DDBJ whole genome shotgun (WGS) entry which is preliminary data.</text>
</comment>
<dbReference type="AlphaFoldDB" id="A0A077MCA8"/>
<dbReference type="Proteomes" id="UP000035720">
    <property type="component" value="Unassembled WGS sequence"/>
</dbReference>
<keyword evidence="2" id="KW-1185">Reference proteome</keyword>
<dbReference type="Pfam" id="PF11390">
    <property type="entry name" value="FdsD"/>
    <property type="match status" value="1"/>
</dbReference>
<gene>
    <name evidence="1" type="ORF">BN13_160020</name>
</gene>
<organism evidence="1 2">
    <name type="scientific">Nostocoides jenkinsii Ben 74</name>
    <dbReference type="NCBI Taxonomy" id="1193518"/>
    <lineage>
        <taxon>Bacteria</taxon>
        <taxon>Bacillati</taxon>
        <taxon>Actinomycetota</taxon>
        <taxon>Actinomycetes</taxon>
        <taxon>Micrococcales</taxon>
        <taxon>Intrasporangiaceae</taxon>
        <taxon>Nostocoides</taxon>
    </lineage>
</organism>